<protein>
    <submittedName>
        <fullName evidence="1">Uncharacterized protein</fullName>
    </submittedName>
</protein>
<proteinExistence type="predicted"/>
<organism evidence="1 2">
    <name type="scientific">Lyophyllum shimeji</name>
    <name type="common">Hon-shimeji</name>
    <name type="synonym">Tricholoma shimeji</name>
    <dbReference type="NCBI Taxonomy" id="47721"/>
    <lineage>
        <taxon>Eukaryota</taxon>
        <taxon>Fungi</taxon>
        <taxon>Dikarya</taxon>
        <taxon>Basidiomycota</taxon>
        <taxon>Agaricomycotina</taxon>
        <taxon>Agaricomycetes</taxon>
        <taxon>Agaricomycetidae</taxon>
        <taxon>Agaricales</taxon>
        <taxon>Tricholomatineae</taxon>
        <taxon>Lyophyllaceae</taxon>
        <taxon>Lyophyllum</taxon>
    </lineage>
</organism>
<accession>A0A9P3PV20</accession>
<comment type="caution">
    <text evidence="1">The sequence shown here is derived from an EMBL/GenBank/DDBJ whole genome shotgun (WGS) entry which is preliminary data.</text>
</comment>
<evidence type="ECO:0000313" key="2">
    <source>
        <dbReference type="Proteomes" id="UP001063166"/>
    </source>
</evidence>
<evidence type="ECO:0000313" key="1">
    <source>
        <dbReference type="EMBL" id="GLB43462.1"/>
    </source>
</evidence>
<keyword evidence="2" id="KW-1185">Reference proteome</keyword>
<reference evidence="1" key="1">
    <citation type="submission" date="2022-07" db="EMBL/GenBank/DDBJ databases">
        <title>The genome of Lyophyllum shimeji provides insight into the initial evolution of ectomycorrhizal fungal genome.</title>
        <authorList>
            <person name="Kobayashi Y."/>
            <person name="Shibata T."/>
            <person name="Hirakawa H."/>
            <person name="Shigenobu S."/>
            <person name="Nishiyama T."/>
            <person name="Yamada A."/>
            <person name="Hasebe M."/>
            <person name="Kawaguchi M."/>
        </authorList>
    </citation>
    <scope>NUCLEOTIDE SEQUENCE</scope>
    <source>
        <strain evidence="1">AT787</strain>
    </source>
</reference>
<dbReference type="Proteomes" id="UP001063166">
    <property type="component" value="Unassembled WGS sequence"/>
</dbReference>
<dbReference type="EMBL" id="BRPK01000013">
    <property type="protein sequence ID" value="GLB43462.1"/>
    <property type="molecule type" value="Genomic_DNA"/>
</dbReference>
<dbReference type="AlphaFoldDB" id="A0A9P3PV20"/>
<name>A0A9P3PV20_LYOSH</name>
<sequence>MVLLDDPVAELRDVRDVDAAPEHEHSLVLRPLCTPDRPDSGTGGLQRGGGLGDDVLLRTFAVASADVPQDLVLLAGGDETLQGTDV</sequence>
<gene>
    <name evidence="1" type="ORF">LshimejAT787_1303630</name>
</gene>